<dbReference type="Proteomes" id="UP000254762">
    <property type="component" value="Unassembled WGS sequence"/>
</dbReference>
<reference evidence="1 2" key="1">
    <citation type="submission" date="2018-06" db="EMBL/GenBank/DDBJ databases">
        <authorList>
            <consortium name="Pathogen Informatics"/>
            <person name="Doyle S."/>
        </authorList>
    </citation>
    <scope>NUCLEOTIDE SEQUENCE [LARGE SCALE GENOMIC DNA]</scope>
    <source>
        <strain evidence="1 2">NCTC7304</strain>
    </source>
</reference>
<dbReference type="AlphaFoldDB" id="A0A379SQZ0"/>
<organism evidence="1 2">
    <name type="scientific">Salmonella enterica subsp. arizonae</name>
    <dbReference type="NCBI Taxonomy" id="59203"/>
    <lineage>
        <taxon>Bacteria</taxon>
        <taxon>Pseudomonadati</taxon>
        <taxon>Pseudomonadota</taxon>
        <taxon>Gammaproteobacteria</taxon>
        <taxon>Enterobacterales</taxon>
        <taxon>Enterobacteriaceae</taxon>
        <taxon>Salmonella</taxon>
    </lineage>
</organism>
<dbReference type="EMBL" id="UGXD01000001">
    <property type="protein sequence ID" value="SUG30734.1"/>
    <property type="molecule type" value="Genomic_DNA"/>
</dbReference>
<evidence type="ECO:0000313" key="2">
    <source>
        <dbReference type="Proteomes" id="UP000254762"/>
    </source>
</evidence>
<sequence length="94" mass="10516">MPRADVVIGRAARSHVRRGVAWGLNRVTSSISEPLDIIFLAEEDIAEIYVCQVGGRDLTAKGTQVLEISLVDARGKNMVQYSIVLKYKLLYFYT</sequence>
<name>A0A379SQZ0_SALER</name>
<protein>
    <submittedName>
        <fullName evidence="1">Uncharacterized protein</fullName>
    </submittedName>
</protein>
<evidence type="ECO:0000313" key="1">
    <source>
        <dbReference type="EMBL" id="SUG30734.1"/>
    </source>
</evidence>
<accession>A0A379SQZ0</accession>
<proteinExistence type="predicted"/>
<gene>
    <name evidence="1" type="ORF">NCTC7304_00084</name>
</gene>